<keyword evidence="1" id="KW-0472">Membrane</keyword>
<evidence type="ECO:0000313" key="3">
    <source>
        <dbReference type="Proteomes" id="UP000676386"/>
    </source>
</evidence>
<name>A0ABS5J8Z4_9BACT</name>
<keyword evidence="1" id="KW-0812">Transmembrane</keyword>
<dbReference type="RefSeq" id="WP_211976190.1">
    <property type="nucleotide sequence ID" value="NZ_CBFHAM010000010.1"/>
</dbReference>
<sequence>MNKLLYRVFFSAITRMALGIALLFTDPLSVTFRYLIVIIFLLPVIRYIVHEWQQTGMDIFFNGYPSLGIISHVFITTGIAALYVLVVAHVLQVYSTSYFWWILIVIVPVICWYLLFGKDAPPTERREHNRRALLRTLAFYIIPFFFAVNYAFDFFTPVYTKYYITRSDHHTYTSYDPDISETAVYYFYLLPAGSITGTSRWQTVSQNDYYGVERYGRYNGRDSLHYLVMDKWKGRDSVSAHFREQFQLLLLRTDTVPSRQTVSHRLYEQFQDGDYLHKEEHRGLFGFKWVSYH</sequence>
<comment type="caution">
    <text evidence="2">The sequence shown here is derived from an EMBL/GenBank/DDBJ whole genome shotgun (WGS) entry which is preliminary data.</text>
</comment>
<reference evidence="2 3" key="1">
    <citation type="submission" date="2021-04" db="EMBL/GenBank/DDBJ databases">
        <title>Chitinophaga sp. nov., isolated from the rhizosphere soil.</title>
        <authorList>
            <person name="He S."/>
        </authorList>
    </citation>
    <scope>NUCLEOTIDE SEQUENCE [LARGE SCALE GENOMIC DNA]</scope>
    <source>
        <strain evidence="2 3">2R12</strain>
    </source>
</reference>
<keyword evidence="1" id="KW-1133">Transmembrane helix</keyword>
<feature type="transmembrane region" description="Helical" evidence="1">
    <location>
        <begin position="98"/>
        <end position="116"/>
    </location>
</feature>
<feature type="transmembrane region" description="Helical" evidence="1">
    <location>
        <begin position="69"/>
        <end position="92"/>
    </location>
</feature>
<feature type="transmembrane region" description="Helical" evidence="1">
    <location>
        <begin position="31"/>
        <end position="49"/>
    </location>
</feature>
<organism evidence="2 3">
    <name type="scientific">Chitinophaga hostae</name>
    <dbReference type="NCBI Taxonomy" id="2831022"/>
    <lineage>
        <taxon>Bacteria</taxon>
        <taxon>Pseudomonadati</taxon>
        <taxon>Bacteroidota</taxon>
        <taxon>Chitinophagia</taxon>
        <taxon>Chitinophagales</taxon>
        <taxon>Chitinophagaceae</taxon>
        <taxon>Chitinophaga</taxon>
    </lineage>
</organism>
<dbReference type="Proteomes" id="UP000676386">
    <property type="component" value="Unassembled WGS sequence"/>
</dbReference>
<keyword evidence="3" id="KW-1185">Reference proteome</keyword>
<feature type="transmembrane region" description="Helical" evidence="1">
    <location>
        <begin position="5"/>
        <end position="25"/>
    </location>
</feature>
<feature type="transmembrane region" description="Helical" evidence="1">
    <location>
        <begin position="137"/>
        <end position="159"/>
    </location>
</feature>
<proteinExistence type="predicted"/>
<evidence type="ECO:0000256" key="1">
    <source>
        <dbReference type="SAM" id="Phobius"/>
    </source>
</evidence>
<accession>A0ABS5J8Z4</accession>
<gene>
    <name evidence="2" type="ORF">KE626_27240</name>
</gene>
<protein>
    <submittedName>
        <fullName evidence="2">Uncharacterized protein</fullName>
    </submittedName>
</protein>
<evidence type="ECO:0000313" key="2">
    <source>
        <dbReference type="EMBL" id="MBS0031052.1"/>
    </source>
</evidence>
<dbReference type="EMBL" id="JAGTXB010000019">
    <property type="protein sequence ID" value="MBS0031052.1"/>
    <property type="molecule type" value="Genomic_DNA"/>
</dbReference>